<reference evidence="3" key="1">
    <citation type="submission" date="2018-05" db="EMBL/GenBank/DDBJ databases">
        <authorList>
            <person name="Lanie J.A."/>
            <person name="Ng W.-L."/>
            <person name="Kazmierczak K.M."/>
            <person name="Andrzejewski T.M."/>
            <person name="Davidsen T.M."/>
            <person name="Wayne K.J."/>
            <person name="Tettelin H."/>
            <person name="Glass J.I."/>
            <person name="Rusch D."/>
            <person name="Podicherti R."/>
            <person name="Tsui H.-C.T."/>
            <person name="Winkler M.E."/>
        </authorList>
    </citation>
    <scope>NUCLEOTIDE SEQUENCE</scope>
</reference>
<gene>
    <name evidence="3" type="ORF">METZ01_LOCUS60422</name>
</gene>
<dbReference type="InterPro" id="IPR038614">
    <property type="entry name" value="GK_N_sf"/>
</dbReference>
<proteinExistence type="predicted"/>
<evidence type="ECO:0000313" key="3">
    <source>
        <dbReference type="EMBL" id="SVA07568.1"/>
    </source>
</evidence>
<dbReference type="InterPro" id="IPR025286">
    <property type="entry name" value="MOFRL_assoc_dom"/>
</dbReference>
<protein>
    <recommendedName>
        <fullName evidence="4">MOFRL domain-containing protein</fullName>
    </recommendedName>
</protein>
<sequence>MATDYQHNDESHLAQMRGHARTMFADAVAAADPRAAVVRTLHKQPNSSQIQSTAKPQSFQLQEFSRRKVRVVAFGKAAITMTEGALECVPEDLLIEAPVAVTSYENVIQHGKIQILGAGHPIPNADGLKAARKIAKTVRAAKADELILALISGGASALLPMPPPSITLEDKRNATQLLLTSGADIHEINTVRKHLSELKGGGLARLAYPAALQALILSDVLDNDPGTIASGPTAGDLTTFSDAKGVFLRRGIWEQIPNSIQAHLDRGCDGLIDETTLPEDEIFRDVSNTIVGSNLISLDSICQSAKSAGYDVQIVSKALTGEARSVAEKFLMRASAPIERPTAFVAGGETTVTVRGSGLGGRNQEMALTFAIDADSRFNNLSWVFLSGGTDGIDGPTDAAGGLVDPGTIARIHNAGYDPRLLLDNNDAYHALDHAGDLLVTGATGTNVADLQILLIHPG</sequence>
<accession>A0A381SW52</accession>
<dbReference type="Pfam" id="PF13660">
    <property type="entry name" value="DUF4147"/>
    <property type="match status" value="1"/>
</dbReference>
<name>A0A381SW52_9ZZZZ</name>
<evidence type="ECO:0008006" key="4">
    <source>
        <dbReference type="Google" id="ProtNLM"/>
    </source>
</evidence>
<organism evidence="3">
    <name type="scientific">marine metagenome</name>
    <dbReference type="NCBI Taxonomy" id="408172"/>
    <lineage>
        <taxon>unclassified sequences</taxon>
        <taxon>metagenomes</taxon>
        <taxon>ecological metagenomes</taxon>
    </lineage>
</organism>
<dbReference type="PANTHER" id="PTHR12227:SF0">
    <property type="entry name" value="GLYCERATE KINASE"/>
    <property type="match status" value="1"/>
</dbReference>
<dbReference type="Gene3D" id="3.40.50.10180">
    <property type="entry name" value="Glycerate kinase, MOFRL-like N-terminal domain"/>
    <property type="match status" value="1"/>
</dbReference>
<dbReference type="SUPFAM" id="SSF82544">
    <property type="entry name" value="GckA/TtuD-like"/>
    <property type="match status" value="1"/>
</dbReference>
<dbReference type="InterPro" id="IPR037035">
    <property type="entry name" value="GK-like_C_sf"/>
</dbReference>
<feature type="domain" description="MOFRL-associated" evidence="2">
    <location>
        <begin position="20"/>
        <end position="264"/>
    </location>
</feature>
<feature type="domain" description="MOFRL" evidence="1">
    <location>
        <begin position="343"/>
        <end position="450"/>
    </location>
</feature>
<dbReference type="Pfam" id="PF05161">
    <property type="entry name" value="MOFRL"/>
    <property type="match status" value="1"/>
</dbReference>
<evidence type="ECO:0000259" key="2">
    <source>
        <dbReference type="Pfam" id="PF13660"/>
    </source>
</evidence>
<dbReference type="GO" id="GO:0005737">
    <property type="term" value="C:cytoplasm"/>
    <property type="evidence" value="ECO:0007669"/>
    <property type="project" value="TreeGrafter"/>
</dbReference>
<dbReference type="Gene3D" id="3.40.1480.10">
    <property type="entry name" value="MOFRL domain"/>
    <property type="match status" value="1"/>
</dbReference>
<dbReference type="InterPro" id="IPR007835">
    <property type="entry name" value="MOFRL"/>
</dbReference>
<dbReference type="AlphaFoldDB" id="A0A381SW52"/>
<dbReference type="EMBL" id="UINC01003583">
    <property type="protein sequence ID" value="SVA07568.1"/>
    <property type="molecule type" value="Genomic_DNA"/>
</dbReference>
<dbReference type="PANTHER" id="PTHR12227">
    <property type="entry name" value="GLYCERATE KINASE"/>
    <property type="match status" value="1"/>
</dbReference>
<evidence type="ECO:0000259" key="1">
    <source>
        <dbReference type="Pfam" id="PF05161"/>
    </source>
</evidence>
<dbReference type="GO" id="GO:0008887">
    <property type="term" value="F:glycerate kinase activity"/>
    <property type="evidence" value="ECO:0007669"/>
    <property type="project" value="InterPro"/>
</dbReference>
<dbReference type="InterPro" id="IPR039760">
    <property type="entry name" value="MOFRL_protein"/>
</dbReference>